<protein>
    <submittedName>
        <fullName evidence="1">Noncanonical pyrimidine nucleotidase, YjjG family</fullName>
    </submittedName>
</protein>
<sequence>MKRHLFFDLDRTLWDFDRNSEIALKCLFEDTQSVHQLPSFFKFNQVYKEVNANLWKKYGKGKISKEELRDTRFQKAFLKLGINNAELHEHFNAEYLRISPLQTGLFPNTIETLETLKGEGYQMHIITNGFKEVQLTKLEKSAILPFFDVIVSSEEIGINKPDLRIFRHAMDAAEAQPQHSVMIGDDMNIDVMGAERAGMHGIHFDPKEELSRKKNDFRIRDLNELPGLLPWVFRG</sequence>
<dbReference type="PANTHER" id="PTHR47478:SF1">
    <property type="entry name" value="PYRIMIDINE 5'-NUCLEOTIDASE YJJG"/>
    <property type="match status" value="1"/>
</dbReference>
<dbReference type="Gene3D" id="3.40.50.1000">
    <property type="entry name" value="HAD superfamily/HAD-like"/>
    <property type="match status" value="1"/>
</dbReference>
<dbReference type="InterPro" id="IPR023214">
    <property type="entry name" value="HAD_sf"/>
</dbReference>
<dbReference type="InterPro" id="IPR023198">
    <property type="entry name" value="PGP-like_dom2"/>
</dbReference>
<evidence type="ECO:0000313" key="2">
    <source>
        <dbReference type="Proteomes" id="UP000652681"/>
    </source>
</evidence>
<dbReference type="SFLD" id="SFLDS00003">
    <property type="entry name" value="Haloacid_Dehalogenase"/>
    <property type="match status" value="1"/>
</dbReference>
<organism evidence="1 2">
    <name type="scientific">Taishania pollutisoli</name>
    <dbReference type="NCBI Taxonomy" id="2766479"/>
    <lineage>
        <taxon>Bacteria</taxon>
        <taxon>Pseudomonadati</taxon>
        <taxon>Bacteroidota</taxon>
        <taxon>Flavobacteriia</taxon>
        <taxon>Flavobacteriales</taxon>
        <taxon>Crocinitomicaceae</taxon>
        <taxon>Taishania</taxon>
    </lineage>
</organism>
<dbReference type="InterPro" id="IPR036412">
    <property type="entry name" value="HAD-like_sf"/>
</dbReference>
<dbReference type="SFLD" id="SFLDG01129">
    <property type="entry name" value="C1.5:_HAD__Beta-PGM__Phosphata"/>
    <property type="match status" value="1"/>
</dbReference>
<dbReference type="AlphaFoldDB" id="A0A8J6PCN0"/>
<dbReference type="NCBIfam" id="TIGR02254">
    <property type="entry name" value="YjjG_YfnB"/>
    <property type="match status" value="1"/>
</dbReference>
<dbReference type="SUPFAM" id="SSF56784">
    <property type="entry name" value="HAD-like"/>
    <property type="match status" value="1"/>
</dbReference>
<dbReference type="EMBL" id="JACVEL010000004">
    <property type="protein sequence ID" value="MBC9812507.1"/>
    <property type="molecule type" value="Genomic_DNA"/>
</dbReference>
<dbReference type="PANTHER" id="PTHR47478">
    <property type="match status" value="1"/>
</dbReference>
<evidence type="ECO:0000313" key="1">
    <source>
        <dbReference type="EMBL" id="MBC9812507.1"/>
    </source>
</evidence>
<dbReference type="InterPro" id="IPR011951">
    <property type="entry name" value="HAD-SF_hydro_IA_YjjG/PynA"/>
</dbReference>
<dbReference type="GO" id="GO:0008253">
    <property type="term" value="F:5'-nucleotidase activity"/>
    <property type="evidence" value="ECO:0007669"/>
    <property type="project" value="InterPro"/>
</dbReference>
<dbReference type="RefSeq" id="WP_163489891.1">
    <property type="nucleotide sequence ID" value="NZ_JACVEL010000004.1"/>
</dbReference>
<dbReference type="Proteomes" id="UP000652681">
    <property type="component" value="Unassembled WGS sequence"/>
</dbReference>
<dbReference type="Pfam" id="PF00702">
    <property type="entry name" value="Hydrolase"/>
    <property type="match status" value="1"/>
</dbReference>
<accession>A0A8J6PCN0</accession>
<gene>
    <name evidence="1" type="ORF">H9Y05_08505</name>
</gene>
<dbReference type="NCBIfam" id="TIGR01509">
    <property type="entry name" value="HAD-SF-IA-v3"/>
    <property type="match status" value="1"/>
</dbReference>
<dbReference type="InterPro" id="IPR006439">
    <property type="entry name" value="HAD-SF_hydro_IA"/>
</dbReference>
<dbReference type="InterPro" id="IPR052550">
    <property type="entry name" value="Pyrimidine_5'-ntase_YjjG"/>
</dbReference>
<name>A0A8J6PCN0_9FLAO</name>
<proteinExistence type="predicted"/>
<keyword evidence="2" id="KW-1185">Reference proteome</keyword>
<reference evidence="1" key="1">
    <citation type="submission" date="2020-09" db="EMBL/GenBank/DDBJ databases">
        <title>Taishania pollutisoli gen. nov., sp. nov., Isolated from Tetrabromobisphenol A-Contaminated Soil.</title>
        <authorList>
            <person name="Chen Q."/>
        </authorList>
    </citation>
    <scope>NUCLEOTIDE SEQUENCE</scope>
    <source>
        <strain evidence="1">CZZ-1</strain>
    </source>
</reference>
<comment type="caution">
    <text evidence="1">The sequence shown here is derived from an EMBL/GenBank/DDBJ whole genome shotgun (WGS) entry which is preliminary data.</text>
</comment>
<dbReference type="Gene3D" id="1.10.150.240">
    <property type="entry name" value="Putative phosphatase, domain 2"/>
    <property type="match status" value="1"/>
</dbReference>
<dbReference type="NCBIfam" id="TIGR01549">
    <property type="entry name" value="HAD-SF-IA-v1"/>
    <property type="match status" value="1"/>
</dbReference>